<protein>
    <submittedName>
        <fullName evidence="1">Uncharacterized protein</fullName>
    </submittedName>
</protein>
<evidence type="ECO:0000313" key="2">
    <source>
        <dbReference type="Proteomes" id="UP000318821"/>
    </source>
</evidence>
<dbReference type="AlphaFoldDB" id="A0A504XH30"/>
<comment type="caution">
    <text evidence="1">The sequence shown here is derived from an EMBL/GenBank/DDBJ whole genome shotgun (WGS) entry which is preliminary data.</text>
</comment>
<organism evidence="1 2">
    <name type="scientific">Leishmania donovani</name>
    <dbReference type="NCBI Taxonomy" id="5661"/>
    <lineage>
        <taxon>Eukaryota</taxon>
        <taxon>Discoba</taxon>
        <taxon>Euglenozoa</taxon>
        <taxon>Kinetoplastea</taxon>
        <taxon>Metakinetoplastina</taxon>
        <taxon>Trypanosomatida</taxon>
        <taxon>Trypanosomatidae</taxon>
        <taxon>Leishmaniinae</taxon>
        <taxon>Leishmania</taxon>
    </lineage>
</organism>
<proteinExistence type="predicted"/>
<name>A0A504XH30_LEIDO</name>
<sequence>MEVRHIEVAYPEDVVLGVGTPEDSSGDGLLEELFPEGRHHRQQGSGARNRQQNGTLPVGVLYLLRRSLEGAVIYMQARPPTWNSTHSLVATSRTMRRFAAMQYAVFCGANGLVLSTSRPAGRGCAVPSTCSAVASDRGSLGGGVGQHVRCLGRVQLCALSQRTVGATSKAPRSGAGLTSLSQRMRVTAQQGCSYQWPALVAVSLAPVCNLLRASPRQENATAALPYGVWRPNLGVEPAEVLCEI</sequence>
<dbReference type="EMBL" id="RHLD01000013">
    <property type="protein sequence ID" value="TPP47823.1"/>
    <property type="molecule type" value="Genomic_DNA"/>
</dbReference>
<reference evidence="2" key="1">
    <citation type="submission" date="2019-02" db="EMBL/GenBank/DDBJ databases">
        <title>FDA dAtabase for Regulatory Grade micrObial Sequences (FDA-ARGOS): Supporting development and validation of Infectious Disease Dx tests.</title>
        <authorList>
            <person name="Duncan R."/>
            <person name="Fisher C."/>
            <person name="Tallon L."/>
            <person name="Sadzewicz L."/>
            <person name="Sengamalay N."/>
            <person name="Ott S."/>
            <person name="Godinez A."/>
            <person name="Nagaraj S."/>
            <person name="Vavikolanu K."/>
            <person name="Vyas G."/>
            <person name="Nadendla S."/>
            <person name="Aluvathingal J."/>
            <person name="Sichtig H."/>
        </authorList>
    </citation>
    <scope>NUCLEOTIDE SEQUENCE [LARGE SCALE GENOMIC DNA]</scope>
    <source>
        <strain evidence="2">FDAARGOS_360</strain>
    </source>
</reference>
<dbReference type="Proteomes" id="UP000318821">
    <property type="component" value="Unassembled WGS sequence"/>
</dbReference>
<evidence type="ECO:0000313" key="1">
    <source>
        <dbReference type="EMBL" id="TPP47823.1"/>
    </source>
</evidence>
<accession>A0A504XH30</accession>
<gene>
    <name evidence="1" type="ORF">CGC20_14185</name>
</gene>